<dbReference type="InterPro" id="IPR005067">
    <property type="entry name" value="Fatty_acid_desaturase-2"/>
</dbReference>
<keyword evidence="7" id="KW-0560">Oxidoreductase</keyword>
<keyword evidence="6" id="KW-0276">Fatty acid metabolism</keyword>
<dbReference type="SUPFAM" id="SSF47240">
    <property type="entry name" value="Ferritin-like"/>
    <property type="match status" value="1"/>
</dbReference>
<proteinExistence type="inferred from homology"/>
<evidence type="ECO:0000256" key="8">
    <source>
        <dbReference type="ARBA" id="ARBA00023004"/>
    </source>
</evidence>
<reference evidence="11" key="1">
    <citation type="submission" date="2020-05" db="EMBL/GenBank/DDBJ databases">
        <authorList>
            <person name="Chiriac C."/>
            <person name="Salcher M."/>
            <person name="Ghai R."/>
            <person name="Kavagutti S V."/>
        </authorList>
    </citation>
    <scope>NUCLEOTIDE SEQUENCE</scope>
</reference>
<dbReference type="PIRSF" id="PIRSF000346">
    <property type="entry name" value="Dlt9_acylACP_des"/>
    <property type="match status" value="1"/>
</dbReference>
<protein>
    <submittedName>
        <fullName evidence="11">Unannotated protein</fullName>
    </submittedName>
</protein>
<dbReference type="CDD" id="cd01050">
    <property type="entry name" value="Acyl_ACP_Desat"/>
    <property type="match status" value="1"/>
</dbReference>
<dbReference type="GO" id="GO:0006633">
    <property type="term" value="P:fatty acid biosynthetic process"/>
    <property type="evidence" value="ECO:0007669"/>
    <property type="project" value="UniProtKB-KW"/>
</dbReference>
<evidence type="ECO:0000256" key="1">
    <source>
        <dbReference type="ARBA" id="ARBA00001954"/>
    </source>
</evidence>
<organism evidence="11">
    <name type="scientific">freshwater metagenome</name>
    <dbReference type="NCBI Taxonomy" id="449393"/>
    <lineage>
        <taxon>unclassified sequences</taxon>
        <taxon>metagenomes</taxon>
        <taxon>ecological metagenomes</taxon>
    </lineage>
</organism>
<keyword evidence="4" id="KW-0444">Lipid biosynthesis</keyword>
<dbReference type="Pfam" id="PF03405">
    <property type="entry name" value="FA_desaturase_2"/>
    <property type="match status" value="1"/>
</dbReference>
<accession>A0A6J6ULN0</accession>
<dbReference type="EMBL" id="CAEZZA010000234">
    <property type="protein sequence ID" value="CAB4759978.1"/>
    <property type="molecule type" value="Genomic_DNA"/>
</dbReference>
<keyword evidence="9" id="KW-0443">Lipid metabolism</keyword>
<dbReference type="GO" id="GO:0045300">
    <property type="term" value="F:stearoyl-[ACP] desaturase activity"/>
    <property type="evidence" value="ECO:0007669"/>
    <property type="project" value="InterPro"/>
</dbReference>
<name>A0A6J6ULN0_9ZZZZ</name>
<dbReference type="AlphaFoldDB" id="A0A6J6ULN0"/>
<comment type="subunit">
    <text evidence="3">Homodimer.</text>
</comment>
<gene>
    <name evidence="11" type="ORF">UFOPK2809_01370</name>
</gene>
<evidence type="ECO:0000256" key="4">
    <source>
        <dbReference type="ARBA" id="ARBA00022516"/>
    </source>
</evidence>
<evidence type="ECO:0000256" key="6">
    <source>
        <dbReference type="ARBA" id="ARBA00022832"/>
    </source>
</evidence>
<dbReference type="InterPro" id="IPR012348">
    <property type="entry name" value="RNR-like"/>
</dbReference>
<evidence type="ECO:0000313" key="11">
    <source>
        <dbReference type="EMBL" id="CAB4759978.1"/>
    </source>
</evidence>
<evidence type="ECO:0000256" key="7">
    <source>
        <dbReference type="ARBA" id="ARBA00023002"/>
    </source>
</evidence>
<evidence type="ECO:0000256" key="3">
    <source>
        <dbReference type="ARBA" id="ARBA00011738"/>
    </source>
</evidence>
<dbReference type="Gene3D" id="1.10.620.20">
    <property type="entry name" value="Ribonucleotide Reductase, subunit A"/>
    <property type="match status" value="1"/>
</dbReference>
<keyword evidence="8" id="KW-0408">Iron</keyword>
<comment type="cofactor">
    <cofactor evidence="1">
        <name>Fe(2+)</name>
        <dbReference type="ChEBI" id="CHEBI:29033"/>
    </cofactor>
</comment>
<sequence>MTTFVDSFSEQRLLLDLEPVVEVELNRHLSQAKEWFPHEYIPWSLGEDFAGPLEGKEWTPEEQRFSDVARTSLIVNLLTEDNLPSYHREIATFLGLDGPWGHWVGRWTAEEGRHGIAIRDYLLVTRSIDPIALERARMVHMTEGFKAIHPGVLAGLSYVSFQELATRVSHRNTGIATGDPIAEQLLARIALDENLHMIFYRNLMEAAFDLTPDATMRAVTASVRDFAMPGNGIEGFTRKAVEIAVAGIYDLRQHKDEVLMPVLRKWRVFERADFGAEGEQARNELSIFLEDMEVSADRFENKREALRARLAARD</sequence>
<evidence type="ECO:0000256" key="2">
    <source>
        <dbReference type="ARBA" id="ARBA00008749"/>
    </source>
</evidence>
<evidence type="ECO:0000256" key="9">
    <source>
        <dbReference type="ARBA" id="ARBA00023098"/>
    </source>
</evidence>
<evidence type="ECO:0000256" key="5">
    <source>
        <dbReference type="ARBA" id="ARBA00022723"/>
    </source>
</evidence>
<comment type="similarity">
    <text evidence="2">Belongs to the fatty acid desaturase type 2 family.</text>
</comment>
<dbReference type="InterPro" id="IPR009078">
    <property type="entry name" value="Ferritin-like_SF"/>
</dbReference>
<dbReference type="PANTHER" id="PTHR31155">
    <property type="entry name" value="ACYL- ACYL-CARRIER-PROTEIN DESATURASE-RELATED"/>
    <property type="match status" value="1"/>
</dbReference>
<keyword evidence="5" id="KW-0479">Metal-binding</keyword>
<keyword evidence="10" id="KW-0275">Fatty acid biosynthesis</keyword>
<evidence type="ECO:0000256" key="10">
    <source>
        <dbReference type="ARBA" id="ARBA00023160"/>
    </source>
</evidence>
<dbReference type="GO" id="GO:0046872">
    <property type="term" value="F:metal ion binding"/>
    <property type="evidence" value="ECO:0007669"/>
    <property type="project" value="UniProtKB-KW"/>
</dbReference>
<dbReference type="PANTHER" id="PTHR31155:SF9">
    <property type="entry name" value="STEAROYL-[ACYL-CARRIER-PROTEIN] 9-DESATURASE 7, CHLOROPLASTIC"/>
    <property type="match status" value="1"/>
</dbReference>
<dbReference type="GO" id="GO:0005829">
    <property type="term" value="C:cytosol"/>
    <property type="evidence" value="ECO:0007669"/>
    <property type="project" value="TreeGrafter"/>
</dbReference>